<gene>
    <name evidence="1" type="ordered locus">ECH_0589</name>
</gene>
<reference evidence="1 2" key="1">
    <citation type="journal article" date="2006" name="PLoS Genet.">
        <title>Comparative genomics of emerging human ehrlichiosis agents.</title>
        <authorList>
            <person name="Dunning Hotopp J.C."/>
            <person name="Lin M."/>
            <person name="Madupu R."/>
            <person name="Crabtree J."/>
            <person name="Angiuoli S.V."/>
            <person name="Eisen J.A."/>
            <person name="Seshadri R."/>
            <person name="Ren Q."/>
            <person name="Wu M."/>
            <person name="Utterback T.R."/>
            <person name="Smith S."/>
            <person name="Lewis M."/>
            <person name="Khouri H."/>
            <person name="Zhang C."/>
            <person name="Niu H."/>
            <person name="Lin Q."/>
            <person name="Ohashi N."/>
            <person name="Zhi N."/>
            <person name="Nelson W."/>
            <person name="Brinkac L.M."/>
            <person name="Dodson R.J."/>
            <person name="Rosovitz M.J."/>
            <person name="Sundaram J."/>
            <person name="Daugherty S.C."/>
            <person name="Davidsen T."/>
            <person name="Durkin A.S."/>
            <person name="Gwinn M."/>
            <person name="Haft D.H."/>
            <person name="Selengut J.D."/>
            <person name="Sullivan S.A."/>
            <person name="Zafar N."/>
            <person name="Zhou L."/>
            <person name="Benahmed F."/>
            <person name="Forberger H."/>
            <person name="Halpin R."/>
            <person name="Mulligan S."/>
            <person name="Robinson J."/>
            <person name="White O."/>
            <person name="Rikihisa Y."/>
            <person name="Tettelin H."/>
        </authorList>
    </citation>
    <scope>NUCLEOTIDE SEQUENCE [LARGE SCALE GENOMIC DNA]</scope>
    <source>
        <strain evidence="2">ATCC CRL-10679 / Arkansas</strain>
    </source>
</reference>
<accession>Q2GGN3</accession>
<dbReference type="AlphaFoldDB" id="Q2GGN3"/>
<evidence type="ECO:0000313" key="2">
    <source>
        <dbReference type="Proteomes" id="UP000008320"/>
    </source>
</evidence>
<dbReference type="Proteomes" id="UP000008320">
    <property type="component" value="Chromosome"/>
</dbReference>
<proteinExistence type="predicted"/>
<name>Q2GGN3_EHRCR</name>
<evidence type="ECO:0000313" key="1">
    <source>
        <dbReference type="EMBL" id="ABD44677.1"/>
    </source>
</evidence>
<dbReference type="HOGENOM" id="CLU_3364706_0_0_5"/>
<dbReference type="KEGG" id="ech:ECH_0589"/>
<organism evidence="1 2">
    <name type="scientific">Ehrlichia chaffeensis (strain ATCC CRL-10679 / Arkansas)</name>
    <dbReference type="NCBI Taxonomy" id="205920"/>
    <lineage>
        <taxon>Bacteria</taxon>
        <taxon>Pseudomonadati</taxon>
        <taxon>Pseudomonadota</taxon>
        <taxon>Alphaproteobacteria</taxon>
        <taxon>Rickettsiales</taxon>
        <taxon>Anaplasmataceae</taxon>
        <taxon>Ehrlichia</taxon>
    </lineage>
</organism>
<dbReference type="EMBL" id="CP000236">
    <property type="protein sequence ID" value="ABD44677.1"/>
    <property type="molecule type" value="Genomic_DNA"/>
</dbReference>
<protein>
    <submittedName>
        <fullName evidence="1">Uncharacterized protein</fullName>
    </submittedName>
</protein>
<keyword evidence="2" id="KW-1185">Reference proteome</keyword>
<sequence>MVFLFDSTLTCTLIDYKLFEKGIFDSYDFVAKYFS</sequence>